<evidence type="ECO:0000256" key="1">
    <source>
        <dbReference type="SAM" id="MobiDB-lite"/>
    </source>
</evidence>
<protein>
    <submittedName>
        <fullName evidence="2">Uncharacterized protein</fullName>
    </submittedName>
</protein>
<dbReference type="EMBL" id="KE123913">
    <property type="protein sequence ID" value="EPB91081.1"/>
    <property type="molecule type" value="Genomic_DNA"/>
</dbReference>
<dbReference type="OMA" id="GWDCSQC"/>
<accession>S2JL56</accession>
<dbReference type="InParanoid" id="S2JL56"/>
<feature type="region of interest" description="Disordered" evidence="1">
    <location>
        <begin position="16"/>
        <end position="61"/>
    </location>
</feature>
<feature type="compositionally biased region" description="Polar residues" evidence="1">
    <location>
        <begin position="16"/>
        <end position="37"/>
    </location>
</feature>
<organism evidence="2 3">
    <name type="scientific">Mucor circinelloides f. circinelloides (strain 1006PhL)</name>
    <name type="common">Mucormycosis agent</name>
    <name type="synonym">Calyptromyces circinelloides</name>
    <dbReference type="NCBI Taxonomy" id="1220926"/>
    <lineage>
        <taxon>Eukaryota</taxon>
        <taxon>Fungi</taxon>
        <taxon>Fungi incertae sedis</taxon>
        <taxon>Mucoromycota</taxon>
        <taxon>Mucoromycotina</taxon>
        <taxon>Mucoromycetes</taxon>
        <taxon>Mucorales</taxon>
        <taxon>Mucorineae</taxon>
        <taxon>Mucoraceae</taxon>
        <taxon>Mucor</taxon>
    </lineage>
</organism>
<keyword evidence="3" id="KW-1185">Reference proteome</keyword>
<dbReference type="VEuPathDB" id="FungiDB:HMPREF1544_02150"/>
<dbReference type="eggNOG" id="ENOG502TASB">
    <property type="taxonomic scope" value="Eukaryota"/>
</dbReference>
<evidence type="ECO:0000313" key="2">
    <source>
        <dbReference type="EMBL" id="EPB91081.1"/>
    </source>
</evidence>
<evidence type="ECO:0000313" key="3">
    <source>
        <dbReference type="Proteomes" id="UP000014254"/>
    </source>
</evidence>
<proteinExistence type="predicted"/>
<gene>
    <name evidence="2" type="ORF">HMPREF1544_02150</name>
</gene>
<dbReference type="Proteomes" id="UP000014254">
    <property type="component" value="Unassembled WGS sequence"/>
</dbReference>
<dbReference type="AlphaFoldDB" id="S2JL56"/>
<name>S2JL56_MUCC1</name>
<sequence length="123" mass="13516">MNIACSNNIQTTLSNNIKHPTNNGGVWPIMNQNNQYNEESEDEASSLDDGSSEHAYSNCPQDDNYDDYSDIEASIVCACGKTLSAGWDCSQCRSNCATCHRALGPNEICNRCVFVKRNTIIAN</sequence>
<reference evidence="3" key="1">
    <citation type="submission" date="2013-05" db="EMBL/GenBank/DDBJ databases">
        <title>The Genome sequence of Mucor circinelloides f. circinelloides 1006PhL.</title>
        <authorList>
            <consortium name="The Broad Institute Genomics Platform"/>
            <person name="Cuomo C."/>
            <person name="Earl A."/>
            <person name="Findley K."/>
            <person name="Lee S.C."/>
            <person name="Walker B."/>
            <person name="Young S."/>
            <person name="Zeng Q."/>
            <person name="Gargeya S."/>
            <person name="Fitzgerald M."/>
            <person name="Haas B."/>
            <person name="Abouelleil A."/>
            <person name="Allen A.W."/>
            <person name="Alvarado L."/>
            <person name="Arachchi H.M."/>
            <person name="Berlin A.M."/>
            <person name="Chapman S.B."/>
            <person name="Gainer-Dewar J."/>
            <person name="Goldberg J."/>
            <person name="Griggs A."/>
            <person name="Gujja S."/>
            <person name="Hansen M."/>
            <person name="Howarth C."/>
            <person name="Imamovic A."/>
            <person name="Ireland A."/>
            <person name="Larimer J."/>
            <person name="McCowan C."/>
            <person name="Murphy C."/>
            <person name="Pearson M."/>
            <person name="Poon T.W."/>
            <person name="Priest M."/>
            <person name="Roberts A."/>
            <person name="Saif S."/>
            <person name="Shea T."/>
            <person name="Sisk P."/>
            <person name="Sykes S."/>
            <person name="Wortman J."/>
            <person name="Nusbaum C."/>
            <person name="Birren B."/>
        </authorList>
    </citation>
    <scope>NUCLEOTIDE SEQUENCE [LARGE SCALE GENOMIC DNA]</scope>
    <source>
        <strain evidence="3">1006PhL</strain>
    </source>
</reference>
<dbReference type="OrthoDB" id="2217043at2759"/>